<evidence type="ECO:0000313" key="2">
    <source>
        <dbReference type="EMBL" id="GEO14765.1"/>
    </source>
</evidence>
<dbReference type="RefSeq" id="WP_114187043.1">
    <property type="nucleotide sequence ID" value="NZ_BJYU01000029.1"/>
</dbReference>
<reference evidence="2 3" key="1">
    <citation type="submission" date="2019-07" db="EMBL/GenBank/DDBJ databases">
        <title>Whole genome shotgun sequence of Microvirga aerophila NBRC 106136.</title>
        <authorList>
            <person name="Hosoyama A."/>
            <person name="Uohara A."/>
            <person name="Ohji S."/>
            <person name="Ichikawa N."/>
        </authorList>
    </citation>
    <scope>NUCLEOTIDE SEQUENCE [LARGE SCALE GENOMIC DNA]</scope>
    <source>
        <strain evidence="2 3">NBRC 106136</strain>
    </source>
</reference>
<keyword evidence="1" id="KW-0472">Membrane</keyword>
<dbReference type="OrthoDB" id="7743910at2"/>
<dbReference type="EMBL" id="BJYU01000029">
    <property type="protein sequence ID" value="GEO14765.1"/>
    <property type="molecule type" value="Genomic_DNA"/>
</dbReference>
<comment type="caution">
    <text evidence="2">The sequence shown here is derived from an EMBL/GenBank/DDBJ whole genome shotgun (WGS) entry which is preliminary data.</text>
</comment>
<gene>
    <name evidence="2" type="ORF">MAE02_24610</name>
</gene>
<evidence type="ECO:0000256" key="1">
    <source>
        <dbReference type="SAM" id="Phobius"/>
    </source>
</evidence>
<keyword evidence="1" id="KW-1133">Transmembrane helix</keyword>
<organism evidence="2 3">
    <name type="scientific">Microvirga aerophila</name>
    <dbReference type="NCBI Taxonomy" id="670291"/>
    <lineage>
        <taxon>Bacteria</taxon>
        <taxon>Pseudomonadati</taxon>
        <taxon>Pseudomonadota</taxon>
        <taxon>Alphaproteobacteria</taxon>
        <taxon>Hyphomicrobiales</taxon>
        <taxon>Methylobacteriaceae</taxon>
        <taxon>Microvirga</taxon>
    </lineage>
</organism>
<dbReference type="Gene3D" id="1.10.10.1320">
    <property type="entry name" value="Anti-sigma factor, zinc-finger domain"/>
    <property type="match status" value="1"/>
</dbReference>
<protein>
    <submittedName>
        <fullName evidence="2">Anti-sigma factor</fullName>
    </submittedName>
</protein>
<keyword evidence="3" id="KW-1185">Reference proteome</keyword>
<dbReference type="Proteomes" id="UP000321085">
    <property type="component" value="Unassembled WGS sequence"/>
</dbReference>
<dbReference type="AlphaFoldDB" id="A0A512BS86"/>
<name>A0A512BS86_9HYPH</name>
<evidence type="ECO:0000313" key="3">
    <source>
        <dbReference type="Proteomes" id="UP000321085"/>
    </source>
</evidence>
<sequence length="254" mass="26738">MSQLHLSDEILMAFADGELDEPVASAVEQAMLADPTVTRRIADFLRSRRLTRSAFSRERLPEVSPELRAAVQAQIDAFAGTDDPPAKPETPVGVHRQRRDTWFSLNGALAASVAALAIASASYFVGQHQALPTRPASLVAQLDDAPVQDALSTVASGKDVTLPLGRMRVISTYRLANGSLCREFRLQGSAGAAAAVACRNGDWNVTFAMAGPEGDAAYTPSSGGDLVTAYLQDAGAGEPLVDAAETKALAESSR</sequence>
<keyword evidence="1" id="KW-0812">Transmembrane</keyword>
<accession>A0A512BS86</accession>
<feature type="transmembrane region" description="Helical" evidence="1">
    <location>
        <begin position="105"/>
        <end position="125"/>
    </location>
</feature>
<dbReference type="InterPro" id="IPR041916">
    <property type="entry name" value="Anti_sigma_zinc_sf"/>
</dbReference>
<proteinExistence type="predicted"/>